<evidence type="ECO:0000313" key="3">
    <source>
        <dbReference type="Proteomes" id="UP000188184"/>
    </source>
</evidence>
<dbReference type="CDD" id="cd09130">
    <property type="entry name" value="PLDc_unchar2_2"/>
    <property type="match status" value="1"/>
</dbReference>
<dbReference type="GO" id="GO:0006793">
    <property type="term" value="P:phosphorus metabolic process"/>
    <property type="evidence" value="ECO:0007669"/>
    <property type="project" value="UniProtKB-ARBA"/>
</dbReference>
<keyword evidence="3" id="KW-1185">Reference proteome</keyword>
<dbReference type="PANTHER" id="PTHR21248:SF22">
    <property type="entry name" value="PHOSPHOLIPASE D"/>
    <property type="match status" value="1"/>
</dbReference>
<dbReference type="RefSeq" id="WP_077590252.1">
    <property type="nucleotide sequence ID" value="NZ_CP019640.1"/>
</dbReference>
<evidence type="ECO:0000313" key="2">
    <source>
        <dbReference type="EMBL" id="AQQ54360.1"/>
    </source>
</evidence>
<dbReference type="Proteomes" id="UP000188184">
    <property type="component" value="Chromosome"/>
</dbReference>
<sequence length="481" mass="54065">MKAKLTDGRKWLTGTLSVLAVSYVAAAAWNSFIKPIPKGLAYQGRLHRAETIDMLTDLTYVEDREGKRTKREAQIFQEIYQVIDRAEQFIVLDFFMLGRYGAEGKEYPAIAENLVSRLLAKKEASPDMPIYFITDPLNSGYGSYELPEFSKLKEAGVEVIYTDLDKLRDSIPLYSGLYRLLVQWPDNGGEGWISNPIAGDAPDMTLSSFLTLLNIKANHRKAIITESEAIISSANPHDPDGYNDNMAFRVTGPVLKDLLEAEEAVSLMSGGPVLPRTEPGEERGEYKVQYLTEHEVLKALLQDITATEEGDAIWLAMLYLAEREVINALKSAAKRGVDVRLILDPNKTAFGRNQRGLPNRPVAKELRETGLENLQLRWYNVIDEEFHTKTTLVRMAGKTVISGGSSNFSSRSLDNHNIESNLRIEAPNDSDLVQSLEAYFKRLWNNEDGIFTLDDTAYQSRLTPLERGVYAVQKLLKITTY</sequence>
<dbReference type="OrthoDB" id="92272at2"/>
<dbReference type="EMBL" id="CP019640">
    <property type="protein sequence ID" value="AQQ54360.1"/>
    <property type="molecule type" value="Genomic_DNA"/>
</dbReference>
<dbReference type="Gene3D" id="3.30.870.10">
    <property type="entry name" value="Endonuclease Chain A"/>
    <property type="match status" value="2"/>
</dbReference>
<dbReference type="CDD" id="cd09129">
    <property type="entry name" value="PLDc_unchar2_1"/>
    <property type="match status" value="1"/>
</dbReference>
<name>A0A1Q2L1M5_9BACL</name>
<dbReference type="InterPro" id="IPR025202">
    <property type="entry name" value="PLD-like_dom"/>
</dbReference>
<evidence type="ECO:0000259" key="1">
    <source>
        <dbReference type="Pfam" id="PF13091"/>
    </source>
</evidence>
<accession>A0A1Q2L1M5</accession>
<reference evidence="2 3" key="1">
    <citation type="submission" date="2017-02" db="EMBL/GenBank/DDBJ databases">
        <title>The complete genomic sequence of a novel cold adapted crude oil-degrading bacterium Planococcus qaidamina Y42.</title>
        <authorList>
            <person name="Yang R."/>
        </authorList>
    </citation>
    <scope>NUCLEOTIDE SEQUENCE [LARGE SCALE GENOMIC DNA]</scope>
    <source>
        <strain evidence="2 3">Y42</strain>
    </source>
</reference>
<dbReference type="SUPFAM" id="SSF56024">
    <property type="entry name" value="Phospholipase D/nuclease"/>
    <property type="match status" value="2"/>
</dbReference>
<dbReference type="KEGG" id="pmar:B0X71_15465"/>
<feature type="domain" description="Phospholipase D-like" evidence="1">
    <location>
        <begin position="302"/>
        <end position="444"/>
    </location>
</feature>
<gene>
    <name evidence="2" type="ORF">B0X71_15465</name>
</gene>
<organism evidence="2 3">
    <name type="scientific">Planococcus lenghuensis</name>
    <dbReference type="NCBI Taxonomy" id="2213202"/>
    <lineage>
        <taxon>Bacteria</taxon>
        <taxon>Bacillati</taxon>
        <taxon>Bacillota</taxon>
        <taxon>Bacilli</taxon>
        <taxon>Bacillales</taxon>
        <taxon>Caryophanaceae</taxon>
        <taxon>Planococcus</taxon>
    </lineage>
</organism>
<dbReference type="PANTHER" id="PTHR21248">
    <property type="entry name" value="CARDIOLIPIN SYNTHASE"/>
    <property type="match status" value="1"/>
</dbReference>
<dbReference type="Pfam" id="PF13091">
    <property type="entry name" value="PLDc_2"/>
    <property type="match status" value="1"/>
</dbReference>
<proteinExistence type="predicted"/>
<dbReference type="AlphaFoldDB" id="A0A1Q2L1M5"/>
<protein>
    <submittedName>
        <fullName evidence="2">Phospholipase</fullName>
    </submittedName>
</protein>